<gene>
    <name evidence="10" type="ORF">GCM10009682_20430</name>
</gene>
<accession>A0ABP4Y1F4</accession>
<feature type="transmembrane region" description="Helical" evidence="8">
    <location>
        <begin position="394"/>
        <end position="412"/>
    </location>
</feature>
<proteinExistence type="predicted"/>
<keyword evidence="6" id="KW-0067">ATP-binding</keyword>
<evidence type="ECO:0000313" key="11">
    <source>
        <dbReference type="Proteomes" id="UP001500218"/>
    </source>
</evidence>
<dbReference type="SUPFAM" id="SSF56112">
    <property type="entry name" value="Protein kinase-like (PK-like)"/>
    <property type="match status" value="1"/>
</dbReference>
<evidence type="ECO:0000256" key="6">
    <source>
        <dbReference type="ARBA" id="ARBA00022840"/>
    </source>
</evidence>
<feature type="transmembrane region" description="Helical" evidence="8">
    <location>
        <begin position="343"/>
        <end position="362"/>
    </location>
</feature>
<evidence type="ECO:0000259" key="9">
    <source>
        <dbReference type="PROSITE" id="PS50011"/>
    </source>
</evidence>
<keyword evidence="8" id="KW-0812">Transmembrane</keyword>
<evidence type="ECO:0000256" key="7">
    <source>
        <dbReference type="SAM" id="MobiDB-lite"/>
    </source>
</evidence>
<dbReference type="Proteomes" id="UP001500218">
    <property type="component" value="Unassembled WGS sequence"/>
</dbReference>
<dbReference type="PANTHER" id="PTHR43289">
    <property type="entry name" value="MITOGEN-ACTIVATED PROTEIN KINASE KINASE KINASE 20-RELATED"/>
    <property type="match status" value="1"/>
</dbReference>
<sequence length="616" mass="67107">MADFPIIPGYKIDGRLGSGGQADVYSGRQESAAAFRVAVKVYRTDRDAVADAQGRRFDREVEALRSLRHQNIVRVFTADYTADQRPYIVTELCERSLAQHLRTFGPMSLDEALQVGEQLADGLIALHGGDRPILHRDIKPGNVFIIDGRKPDQVALGDFGSAVFLGANGTYPTTVAMHSGGYTAPEIFKHHRATVRSDIYSLGRTICVLIHGPTPGGGLPTAEELDVPAAVARMLARATAAEPDERYESATAFKRAIAAARRSSAHRPGADDIGVGTTEPQVRTRVKEEGSSPAGAPRVDLAPRLLKVPEARPELRRNAWRAAGVWLFAAVLLLAFGGQLWPWLWPAAILAACVAFLTALYIGDELRAGAFWAAGIAHGIPALGHLGSRDGARAAATAVVAIACLVAVRLAARANKHETRRTDAESANERRKRSFARYAGGDKGWFGAGRLPEWLRNVLNNERCVWIFELPDKDFPYAVVADGHVILVTVVDWEPGSYTIAENFEVSAGRRHFRGYTTLLSEVSRAAAVIPDPRPHVTAPPFPDEVDFTKAIVVTNTARPDSVEVRTRYFERGNMLVCDARTAGQSFDRVLAKADPRLCDVELLDAVRARSTYKQT</sequence>
<dbReference type="PROSITE" id="PS00108">
    <property type="entry name" value="PROTEIN_KINASE_ST"/>
    <property type="match status" value="1"/>
</dbReference>
<evidence type="ECO:0000256" key="8">
    <source>
        <dbReference type="SAM" id="Phobius"/>
    </source>
</evidence>
<dbReference type="EC" id="2.7.11.1" evidence="1"/>
<keyword evidence="2" id="KW-0723">Serine/threonine-protein kinase</keyword>
<evidence type="ECO:0000256" key="1">
    <source>
        <dbReference type="ARBA" id="ARBA00012513"/>
    </source>
</evidence>
<evidence type="ECO:0000256" key="2">
    <source>
        <dbReference type="ARBA" id="ARBA00022527"/>
    </source>
</evidence>
<keyword evidence="8" id="KW-0472">Membrane</keyword>
<evidence type="ECO:0000256" key="4">
    <source>
        <dbReference type="ARBA" id="ARBA00022741"/>
    </source>
</evidence>
<keyword evidence="3" id="KW-0808">Transferase</keyword>
<dbReference type="InterPro" id="IPR011009">
    <property type="entry name" value="Kinase-like_dom_sf"/>
</dbReference>
<evidence type="ECO:0000256" key="5">
    <source>
        <dbReference type="ARBA" id="ARBA00022777"/>
    </source>
</evidence>
<dbReference type="PANTHER" id="PTHR43289:SF6">
    <property type="entry name" value="SERINE_THREONINE-PROTEIN KINASE NEKL-3"/>
    <property type="match status" value="1"/>
</dbReference>
<name>A0ABP4Y1F4_9ACTN</name>
<keyword evidence="4" id="KW-0547">Nucleotide-binding</keyword>
<dbReference type="PROSITE" id="PS50011">
    <property type="entry name" value="PROTEIN_KINASE_DOM"/>
    <property type="match status" value="1"/>
</dbReference>
<dbReference type="InterPro" id="IPR008271">
    <property type="entry name" value="Ser/Thr_kinase_AS"/>
</dbReference>
<dbReference type="EMBL" id="BAAALT010000053">
    <property type="protein sequence ID" value="GAA1798766.1"/>
    <property type="molecule type" value="Genomic_DNA"/>
</dbReference>
<dbReference type="RefSeq" id="WP_344128765.1">
    <property type="nucleotide sequence ID" value="NZ_BAAALT010000053.1"/>
</dbReference>
<evidence type="ECO:0000313" key="10">
    <source>
        <dbReference type="EMBL" id="GAA1798766.1"/>
    </source>
</evidence>
<comment type="caution">
    <text evidence="10">The sequence shown here is derived from an EMBL/GenBank/DDBJ whole genome shotgun (WGS) entry which is preliminary data.</text>
</comment>
<dbReference type="Gene3D" id="1.10.510.10">
    <property type="entry name" value="Transferase(Phosphotransferase) domain 1"/>
    <property type="match status" value="1"/>
</dbReference>
<keyword evidence="11" id="KW-1185">Reference proteome</keyword>
<dbReference type="Gene3D" id="3.30.200.20">
    <property type="entry name" value="Phosphorylase Kinase, domain 1"/>
    <property type="match status" value="1"/>
</dbReference>
<protein>
    <recommendedName>
        <fullName evidence="1">non-specific serine/threonine protein kinase</fullName>
        <ecNumber evidence="1">2.7.11.1</ecNumber>
    </recommendedName>
</protein>
<dbReference type="CDD" id="cd14014">
    <property type="entry name" value="STKc_PknB_like"/>
    <property type="match status" value="1"/>
</dbReference>
<organism evidence="10 11">
    <name type="scientific">Luedemannella flava</name>
    <dbReference type="NCBI Taxonomy" id="349316"/>
    <lineage>
        <taxon>Bacteria</taxon>
        <taxon>Bacillati</taxon>
        <taxon>Actinomycetota</taxon>
        <taxon>Actinomycetes</taxon>
        <taxon>Micromonosporales</taxon>
        <taxon>Micromonosporaceae</taxon>
        <taxon>Luedemannella</taxon>
    </lineage>
</organism>
<feature type="region of interest" description="Disordered" evidence="7">
    <location>
        <begin position="266"/>
        <end position="296"/>
    </location>
</feature>
<reference evidence="11" key="1">
    <citation type="journal article" date="2019" name="Int. J. Syst. Evol. Microbiol.">
        <title>The Global Catalogue of Microorganisms (GCM) 10K type strain sequencing project: providing services to taxonomists for standard genome sequencing and annotation.</title>
        <authorList>
            <consortium name="The Broad Institute Genomics Platform"/>
            <consortium name="The Broad Institute Genome Sequencing Center for Infectious Disease"/>
            <person name="Wu L."/>
            <person name="Ma J."/>
        </authorList>
    </citation>
    <scope>NUCLEOTIDE SEQUENCE [LARGE SCALE GENOMIC DNA]</scope>
    <source>
        <strain evidence="11">JCM 13250</strain>
    </source>
</reference>
<feature type="transmembrane region" description="Helical" evidence="8">
    <location>
        <begin position="319"/>
        <end position="337"/>
    </location>
</feature>
<dbReference type="InterPro" id="IPR000719">
    <property type="entry name" value="Prot_kinase_dom"/>
</dbReference>
<feature type="domain" description="Protein kinase" evidence="9">
    <location>
        <begin position="10"/>
        <end position="282"/>
    </location>
</feature>
<dbReference type="SMART" id="SM00220">
    <property type="entry name" value="S_TKc"/>
    <property type="match status" value="1"/>
</dbReference>
<dbReference type="Pfam" id="PF00069">
    <property type="entry name" value="Pkinase"/>
    <property type="match status" value="1"/>
</dbReference>
<keyword evidence="5" id="KW-0418">Kinase</keyword>
<keyword evidence="8" id="KW-1133">Transmembrane helix</keyword>
<evidence type="ECO:0000256" key="3">
    <source>
        <dbReference type="ARBA" id="ARBA00022679"/>
    </source>
</evidence>